<keyword evidence="7 10" id="KW-0472">Membrane</keyword>
<comment type="caution">
    <text evidence="11">The sequence shown here is derived from an EMBL/GenBank/DDBJ whole genome shotgun (WGS) entry which is preliminary data.</text>
</comment>
<evidence type="ECO:0000256" key="1">
    <source>
        <dbReference type="ARBA" id="ARBA00003456"/>
    </source>
</evidence>
<protein>
    <recommendedName>
        <fullName evidence="10">ATP synthase gamma chain</fullName>
    </recommendedName>
    <alternativeName>
        <fullName evidence="10">ATP synthase F1 sector gamma subunit</fullName>
    </alternativeName>
    <alternativeName>
        <fullName evidence="10">F-ATPase gamma subunit</fullName>
    </alternativeName>
</protein>
<keyword evidence="5 10" id="KW-0375">Hydrogen ion transport</keyword>
<comment type="subunit">
    <text evidence="10">F-type ATPases have 2 components, CF(1) - the catalytic core - and CF(0) - the membrane proton channel. CF(1) has five subunits: alpha(3), beta(3), gamma(1), delta(1), epsilon(1). CF(0) has three main subunits: a, b and c.</text>
</comment>
<reference evidence="11" key="1">
    <citation type="journal article" date="2020" name="mSystems">
        <title>Genome- and Community-Level Interaction Insights into Carbon Utilization and Element Cycling Functions of Hydrothermarchaeota in Hydrothermal Sediment.</title>
        <authorList>
            <person name="Zhou Z."/>
            <person name="Liu Y."/>
            <person name="Xu W."/>
            <person name="Pan J."/>
            <person name="Luo Z.H."/>
            <person name="Li M."/>
        </authorList>
    </citation>
    <scope>NUCLEOTIDE SEQUENCE [LARGE SCALE GENOMIC DNA]</scope>
    <source>
        <strain evidence="11">SpSt-210</strain>
    </source>
</reference>
<keyword evidence="6 10" id="KW-0406">Ion transport</keyword>
<comment type="similarity">
    <text evidence="3 10">Belongs to the ATPase gamma chain family.</text>
</comment>
<comment type="function">
    <text evidence="1 10">Produces ATP from ADP in the presence of a proton gradient across the membrane. The gamma chain is believed to be important in regulating ATPase activity and the flow of protons through the CF(0) complex.</text>
</comment>
<dbReference type="GO" id="GO:0005886">
    <property type="term" value="C:plasma membrane"/>
    <property type="evidence" value="ECO:0007669"/>
    <property type="project" value="UniProtKB-SubCell"/>
</dbReference>
<dbReference type="EMBL" id="DSIY01000130">
    <property type="protein sequence ID" value="HEG90863.1"/>
    <property type="molecule type" value="Genomic_DNA"/>
</dbReference>
<dbReference type="AlphaFoldDB" id="A0A831WYG5"/>
<dbReference type="GO" id="GO:0005524">
    <property type="term" value="F:ATP binding"/>
    <property type="evidence" value="ECO:0007669"/>
    <property type="project" value="UniProtKB-UniRule"/>
</dbReference>
<dbReference type="NCBIfam" id="NF010709">
    <property type="entry name" value="PRK14111.1"/>
    <property type="match status" value="1"/>
</dbReference>
<dbReference type="PANTHER" id="PTHR11693:SF22">
    <property type="entry name" value="ATP SYNTHASE SUBUNIT GAMMA, MITOCHONDRIAL"/>
    <property type="match status" value="1"/>
</dbReference>
<keyword evidence="8 10" id="KW-0139">CF(1)</keyword>
<sequence>MPQAVTPREIRRRIRSIRNTAQITRAMEMVAASKMRRAQQQVVSARPYAERIRLMIGDLAAMTSPAEEIRTFPLLAKRPIRRVQVILITSDRGLAGALNTNLIRRAVEFMTHERPEPLENFDIVAVGRKGRDWLVRYGWPMVAEFTRLSDNPTIEAIRPIAEIATTDFINEKVDAVFVIYTHFINTLRQEPRVLQLLPIEPPEGVGEIADYIFEPSPAAVLQALLPRFIEVQLYRALLEAVASEHSARMVAMRNATQNALDLVDELTLTYNKARQAQITREVSEIAAGANALGSIQA</sequence>
<evidence type="ECO:0000313" key="11">
    <source>
        <dbReference type="EMBL" id="HEG90863.1"/>
    </source>
</evidence>
<dbReference type="SUPFAM" id="SSF52943">
    <property type="entry name" value="ATP synthase (F1-ATPase), gamma subunit"/>
    <property type="match status" value="1"/>
</dbReference>
<keyword evidence="4 10" id="KW-0813">Transport</keyword>
<comment type="subcellular location">
    <subcellularLocation>
        <location evidence="10">Cell membrane</location>
        <topology evidence="10">Peripheral membrane protein</topology>
    </subcellularLocation>
    <subcellularLocation>
        <location evidence="2">Membrane</location>
        <topology evidence="2">Peripheral membrane protein</topology>
    </subcellularLocation>
</comment>
<evidence type="ECO:0000256" key="5">
    <source>
        <dbReference type="ARBA" id="ARBA00022781"/>
    </source>
</evidence>
<evidence type="ECO:0000256" key="3">
    <source>
        <dbReference type="ARBA" id="ARBA00007681"/>
    </source>
</evidence>
<gene>
    <name evidence="10" type="primary">atpG</name>
    <name evidence="11" type="ORF">ENP34_05415</name>
</gene>
<dbReference type="PANTHER" id="PTHR11693">
    <property type="entry name" value="ATP SYNTHASE GAMMA CHAIN"/>
    <property type="match status" value="1"/>
</dbReference>
<evidence type="ECO:0000256" key="4">
    <source>
        <dbReference type="ARBA" id="ARBA00022448"/>
    </source>
</evidence>
<dbReference type="InterPro" id="IPR023632">
    <property type="entry name" value="ATP_synth_F1_gsu_CS"/>
</dbReference>
<dbReference type="Gene3D" id="1.10.287.80">
    <property type="entry name" value="ATP synthase, gamma subunit, helix hairpin domain"/>
    <property type="match status" value="2"/>
</dbReference>
<dbReference type="InterPro" id="IPR000131">
    <property type="entry name" value="ATP_synth_F1_gsu"/>
</dbReference>
<evidence type="ECO:0000256" key="8">
    <source>
        <dbReference type="ARBA" id="ARBA00023196"/>
    </source>
</evidence>
<accession>A0A831WYG5</accession>
<evidence type="ECO:0000256" key="2">
    <source>
        <dbReference type="ARBA" id="ARBA00004170"/>
    </source>
</evidence>
<dbReference type="PRINTS" id="PR00126">
    <property type="entry name" value="ATPASEGAMMA"/>
</dbReference>
<dbReference type="Gene3D" id="3.40.1380.10">
    <property type="match status" value="1"/>
</dbReference>
<dbReference type="CDD" id="cd12151">
    <property type="entry name" value="F1-ATPase_gamma"/>
    <property type="match status" value="1"/>
</dbReference>
<evidence type="ECO:0000256" key="7">
    <source>
        <dbReference type="ARBA" id="ARBA00023136"/>
    </source>
</evidence>
<dbReference type="PROSITE" id="PS00153">
    <property type="entry name" value="ATPASE_GAMMA"/>
    <property type="match status" value="1"/>
</dbReference>
<dbReference type="GO" id="GO:0042777">
    <property type="term" value="P:proton motive force-driven plasma membrane ATP synthesis"/>
    <property type="evidence" value="ECO:0007669"/>
    <property type="project" value="UniProtKB-UniRule"/>
</dbReference>
<proteinExistence type="inferred from homology"/>
<evidence type="ECO:0000256" key="6">
    <source>
        <dbReference type="ARBA" id="ARBA00023065"/>
    </source>
</evidence>
<dbReference type="InterPro" id="IPR035968">
    <property type="entry name" value="ATP_synth_F1_ATPase_gsu"/>
</dbReference>
<evidence type="ECO:0000256" key="10">
    <source>
        <dbReference type="HAMAP-Rule" id="MF_00815"/>
    </source>
</evidence>
<dbReference type="GO" id="GO:0045259">
    <property type="term" value="C:proton-transporting ATP synthase complex"/>
    <property type="evidence" value="ECO:0007669"/>
    <property type="project" value="UniProtKB-KW"/>
</dbReference>
<organism evidence="11">
    <name type="scientific">Thermorudis peleae</name>
    <dbReference type="NCBI Taxonomy" id="1382356"/>
    <lineage>
        <taxon>Bacteria</taxon>
        <taxon>Pseudomonadati</taxon>
        <taxon>Thermomicrobiota</taxon>
        <taxon>Thermomicrobia</taxon>
        <taxon>Thermomicrobia incertae sedis</taxon>
        <taxon>Thermorudis</taxon>
    </lineage>
</organism>
<name>A0A831WYG5_9BACT</name>
<dbReference type="GO" id="GO:0046933">
    <property type="term" value="F:proton-transporting ATP synthase activity, rotational mechanism"/>
    <property type="evidence" value="ECO:0007669"/>
    <property type="project" value="UniProtKB-UniRule"/>
</dbReference>
<dbReference type="Pfam" id="PF00231">
    <property type="entry name" value="ATP-synt"/>
    <property type="match status" value="1"/>
</dbReference>
<keyword evidence="10" id="KW-1003">Cell membrane</keyword>
<keyword evidence="9 10" id="KW-0066">ATP synthesis</keyword>
<evidence type="ECO:0000256" key="9">
    <source>
        <dbReference type="ARBA" id="ARBA00023310"/>
    </source>
</evidence>
<dbReference type="HAMAP" id="MF_00815">
    <property type="entry name" value="ATP_synth_gamma_bact"/>
    <property type="match status" value="1"/>
</dbReference>
<dbReference type="NCBIfam" id="TIGR01146">
    <property type="entry name" value="ATPsyn_F1gamma"/>
    <property type="match status" value="1"/>
</dbReference>